<gene>
    <name evidence="1" type="ORF">NTHI1209_00188</name>
</gene>
<comment type="caution">
    <text evidence="1">The sequence shown here is derived from an EMBL/GenBank/DDBJ whole genome shotgun (WGS) entry which is preliminary data.</text>
</comment>
<proteinExistence type="predicted"/>
<protein>
    <submittedName>
        <fullName evidence="1">Uncharacterized protein</fullName>
    </submittedName>
</protein>
<reference evidence="1 2" key="1">
    <citation type="submission" date="2014-05" db="EMBL/GenBank/DDBJ databases">
        <title>Methylome analysis of the phasevarions of Haemophilus influenzae.</title>
        <authorList>
            <person name="Atack J.M."/>
            <person name="Fox K.L."/>
            <person name="Power P.M."/>
            <person name="Clark T."/>
            <person name="Jurcisek J."/>
            <person name="Korlach J."/>
            <person name="Bakaletz L.O."/>
            <person name="Jennings M.P."/>
        </authorList>
    </citation>
    <scope>NUCLEOTIDE SEQUENCE [LARGE SCALE GENOMIC DNA]</scope>
    <source>
        <strain evidence="1 2">1209</strain>
    </source>
</reference>
<dbReference type="EMBL" id="JMQP01000002">
    <property type="protein sequence ID" value="KIS34588.1"/>
    <property type="molecule type" value="Genomic_DNA"/>
</dbReference>
<dbReference type="Proteomes" id="UP000050700">
    <property type="component" value="Unassembled WGS sequence"/>
</dbReference>
<evidence type="ECO:0000313" key="2">
    <source>
        <dbReference type="Proteomes" id="UP000050700"/>
    </source>
</evidence>
<dbReference type="AlphaFoldDB" id="A0A158SUP4"/>
<sequence>MIFAALYNAKILNLYKGWKNAVFQNARIR</sequence>
<name>A0A158SUP4_HAEIF</name>
<organism evidence="1 2">
    <name type="scientific">Haemophilus influenzae</name>
    <dbReference type="NCBI Taxonomy" id="727"/>
    <lineage>
        <taxon>Bacteria</taxon>
        <taxon>Pseudomonadati</taxon>
        <taxon>Pseudomonadota</taxon>
        <taxon>Gammaproteobacteria</taxon>
        <taxon>Pasteurellales</taxon>
        <taxon>Pasteurellaceae</taxon>
        <taxon>Haemophilus</taxon>
    </lineage>
</organism>
<evidence type="ECO:0000313" key="1">
    <source>
        <dbReference type="EMBL" id="KIS34588.1"/>
    </source>
</evidence>
<accession>A0A158SUP4</accession>